<evidence type="ECO:0000313" key="7">
    <source>
        <dbReference type="Proteomes" id="UP000557872"/>
    </source>
</evidence>
<keyword evidence="1" id="KW-0808">Transferase</keyword>
<dbReference type="Pfam" id="PF13714">
    <property type="entry name" value="PEP_mutase"/>
    <property type="match status" value="1"/>
</dbReference>
<evidence type="ECO:0000313" key="6">
    <source>
        <dbReference type="EMBL" id="NWK55156.1"/>
    </source>
</evidence>
<evidence type="ECO:0000256" key="2">
    <source>
        <dbReference type="ARBA" id="ARBA00022695"/>
    </source>
</evidence>
<dbReference type="InterPro" id="IPR015813">
    <property type="entry name" value="Pyrv/PenolPyrv_kinase-like_dom"/>
</dbReference>
<accession>A0A851GCK5</accession>
<dbReference type="InterPro" id="IPR012698">
    <property type="entry name" value="PEnolPyrv_PMutase_core"/>
</dbReference>
<dbReference type="PANTHER" id="PTHR43793">
    <property type="entry name" value="FAD SYNTHASE"/>
    <property type="match status" value="1"/>
</dbReference>
<evidence type="ECO:0000256" key="1">
    <source>
        <dbReference type="ARBA" id="ARBA00022679"/>
    </source>
</evidence>
<gene>
    <name evidence="6" type="primary">aepX</name>
    <name evidence="6" type="ORF">HW115_06010</name>
</gene>
<keyword evidence="7" id="KW-1185">Reference proteome</keyword>
<keyword evidence="2" id="KW-0548">Nucleotidyltransferase</keyword>
<evidence type="ECO:0000256" key="4">
    <source>
        <dbReference type="ARBA" id="ARBA00024063"/>
    </source>
</evidence>
<dbReference type="SUPFAM" id="SSF51621">
    <property type="entry name" value="Phosphoenolpyruvate/pyruvate domain"/>
    <property type="match status" value="1"/>
</dbReference>
<dbReference type="Gene3D" id="3.20.20.60">
    <property type="entry name" value="Phosphoenolpyruvate-binding domains"/>
    <property type="match status" value="1"/>
</dbReference>
<proteinExistence type="predicted"/>
<reference evidence="6 7" key="1">
    <citation type="submission" date="2020-07" db="EMBL/GenBank/DDBJ databases">
        <title>Roseicoccus Jingziensis gen. nov., sp. nov., isolated from coastal seawater.</title>
        <authorList>
            <person name="Feng X."/>
        </authorList>
    </citation>
    <scope>NUCLEOTIDE SEQUENCE [LARGE SCALE GENOMIC DNA]</scope>
    <source>
        <strain evidence="6 7">N1E253</strain>
    </source>
</reference>
<feature type="domain" description="Cytidyltransferase-like" evidence="5">
    <location>
        <begin position="10"/>
        <end position="131"/>
    </location>
</feature>
<sequence length="431" mass="47792">MPKTVYVGMSADLIHPGHINILNTAAEYGEVVVGLLTDKAIASYKRLPSLPYEHRKQIIENIKGVSRVIAQETLDYVTNLELIRPDYVVHGDDWKTGPQKETRARVIAALKSWGGELIEPKYTEGLSSTALNKAVKEIGTTPGIRLGKLRRLIESKAIVRALEAHNGLSGLIVEHAQVRENGILDEFDAIWLSSLTDSTAKGRPDIEFVDRTSRARTLNDVLDVTTKPIIYDGDTGGITEHFTKMVRSLERLGVSAVIIEDKQGLKQNSLHGTDRPQILLEQEAMCDKIHAGKQAQVTSEFMIIARIESLIAKAGLDDALERAKAYIVAGADALMIHSKESDAREIRAFCDAYVEFEHQVPLVCVPSSYDAVYEQELIDMGFNVVIYANHLLRSAYPAMKSTAENILRHKRAHEASQSCMTVQDILNVIED</sequence>
<dbReference type="EC" id="5.4.2.9" evidence="4"/>
<dbReference type="Proteomes" id="UP000557872">
    <property type="component" value="Unassembled WGS sequence"/>
</dbReference>
<name>A0A851GCK5_9BACT</name>
<keyword evidence="6" id="KW-0670">Pyruvate</keyword>
<protein>
    <recommendedName>
        <fullName evidence="4">phosphoenolpyruvate mutase</fullName>
        <ecNumber evidence="4">5.4.2.9</ecNumber>
    </recommendedName>
</protein>
<dbReference type="InterPro" id="IPR050385">
    <property type="entry name" value="Archaeal_FAD_synthase"/>
</dbReference>
<dbReference type="Pfam" id="PF01467">
    <property type="entry name" value="CTP_transf_like"/>
    <property type="match status" value="1"/>
</dbReference>
<dbReference type="Gene3D" id="3.40.50.620">
    <property type="entry name" value="HUPs"/>
    <property type="match status" value="1"/>
</dbReference>
<dbReference type="InterPro" id="IPR040442">
    <property type="entry name" value="Pyrv_kinase-like_dom_sf"/>
</dbReference>
<keyword evidence="3 6" id="KW-0413">Isomerase</keyword>
<dbReference type="AlphaFoldDB" id="A0A851GCK5"/>
<dbReference type="PANTHER" id="PTHR43793:SF1">
    <property type="entry name" value="FAD SYNTHASE"/>
    <property type="match status" value="1"/>
</dbReference>
<evidence type="ECO:0000256" key="3">
    <source>
        <dbReference type="ARBA" id="ARBA00023235"/>
    </source>
</evidence>
<dbReference type="CDD" id="cd00377">
    <property type="entry name" value="ICL_PEPM"/>
    <property type="match status" value="1"/>
</dbReference>
<dbReference type="RefSeq" id="WP_178931689.1">
    <property type="nucleotide sequence ID" value="NZ_JACBAZ010000002.1"/>
</dbReference>
<comment type="caution">
    <text evidence="6">The sequence shown here is derived from an EMBL/GenBank/DDBJ whole genome shotgun (WGS) entry which is preliminary data.</text>
</comment>
<dbReference type="NCBIfam" id="TIGR02320">
    <property type="entry name" value="PEP_mutase"/>
    <property type="match status" value="1"/>
</dbReference>
<evidence type="ECO:0000259" key="5">
    <source>
        <dbReference type="Pfam" id="PF01467"/>
    </source>
</evidence>
<dbReference type="NCBIfam" id="TIGR00125">
    <property type="entry name" value="cyt_tran_rel"/>
    <property type="match status" value="1"/>
</dbReference>
<dbReference type="InterPro" id="IPR039556">
    <property type="entry name" value="ICL/PEPM"/>
</dbReference>
<dbReference type="EMBL" id="JACBAZ010000002">
    <property type="protein sequence ID" value="NWK55156.1"/>
    <property type="molecule type" value="Genomic_DNA"/>
</dbReference>
<dbReference type="GO" id="GO:0016779">
    <property type="term" value="F:nucleotidyltransferase activity"/>
    <property type="evidence" value="ECO:0007669"/>
    <property type="project" value="UniProtKB-KW"/>
</dbReference>
<organism evidence="6 7">
    <name type="scientific">Oceaniferula marina</name>
    <dbReference type="NCBI Taxonomy" id="2748318"/>
    <lineage>
        <taxon>Bacteria</taxon>
        <taxon>Pseudomonadati</taxon>
        <taxon>Verrucomicrobiota</taxon>
        <taxon>Verrucomicrobiia</taxon>
        <taxon>Verrucomicrobiales</taxon>
        <taxon>Verrucomicrobiaceae</taxon>
        <taxon>Oceaniferula</taxon>
    </lineage>
</organism>
<dbReference type="InterPro" id="IPR014729">
    <property type="entry name" value="Rossmann-like_a/b/a_fold"/>
</dbReference>
<dbReference type="GO" id="GO:0050188">
    <property type="term" value="F:phosphoenolpyruvate mutase activity"/>
    <property type="evidence" value="ECO:0007669"/>
    <property type="project" value="UniProtKB-EC"/>
</dbReference>
<dbReference type="InterPro" id="IPR004821">
    <property type="entry name" value="Cyt_trans-like"/>
</dbReference>
<dbReference type="SUPFAM" id="SSF52374">
    <property type="entry name" value="Nucleotidylyl transferase"/>
    <property type="match status" value="1"/>
</dbReference>
<dbReference type="CDD" id="cd02170">
    <property type="entry name" value="cytidylyltransferase"/>
    <property type="match status" value="1"/>
</dbReference>